<dbReference type="Proteomes" id="UP001302349">
    <property type="component" value="Chromosome"/>
</dbReference>
<feature type="domain" description="2Fe-2S ferredoxin-type" evidence="9">
    <location>
        <begin position="276"/>
        <end position="364"/>
    </location>
</feature>
<dbReference type="InterPro" id="IPR001041">
    <property type="entry name" value="2Fe-2S_ferredoxin-type"/>
</dbReference>
<keyword evidence="12" id="KW-1185">Reference proteome</keyword>
<evidence type="ECO:0000256" key="5">
    <source>
        <dbReference type="ARBA" id="ARBA00022827"/>
    </source>
</evidence>
<dbReference type="CDD" id="cd06214">
    <property type="entry name" value="PA_degradation_oxidoreductase_like"/>
    <property type="match status" value="1"/>
</dbReference>
<dbReference type="PROSITE" id="PS51384">
    <property type="entry name" value="FAD_FR"/>
    <property type="match status" value="1"/>
</dbReference>
<keyword evidence="7" id="KW-0408">Iron</keyword>
<dbReference type="InterPro" id="IPR006058">
    <property type="entry name" value="2Fe2S_fd_BS"/>
</dbReference>
<name>A0ABZ0IJW5_9BACT</name>
<dbReference type="SUPFAM" id="SSF52343">
    <property type="entry name" value="Ferredoxin reductase-like, C-terminal NADP-linked domain"/>
    <property type="match status" value="1"/>
</dbReference>
<dbReference type="Gene3D" id="3.40.50.80">
    <property type="entry name" value="Nucleotide-binding domain of ferredoxin-NADP reductase (FNR) module"/>
    <property type="match status" value="1"/>
</dbReference>
<feature type="domain" description="FAD-binding FR-type" evidence="10">
    <location>
        <begin position="17"/>
        <end position="119"/>
    </location>
</feature>
<comment type="cofactor">
    <cofactor evidence="1">
        <name>FAD</name>
        <dbReference type="ChEBI" id="CHEBI:57692"/>
    </cofactor>
</comment>
<dbReference type="InterPro" id="IPR036010">
    <property type="entry name" value="2Fe-2S_ferredoxin-like_sf"/>
</dbReference>
<dbReference type="InterPro" id="IPR001433">
    <property type="entry name" value="OxRdtase_FAD/NAD-bd"/>
</dbReference>
<dbReference type="EMBL" id="CP136051">
    <property type="protein sequence ID" value="WOK05310.1"/>
    <property type="molecule type" value="Genomic_DNA"/>
</dbReference>
<keyword evidence="4" id="KW-0479">Metal-binding</keyword>
<dbReference type="PROSITE" id="PS00197">
    <property type="entry name" value="2FE2S_FER_1"/>
    <property type="match status" value="1"/>
</dbReference>
<dbReference type="CDD" id="cd00207">
    <property type="entry name" value="fer2"/>
    <property type="match status" value="1"/>
</dbReference>
<evidence type="ECO:0000256" key="3">
    <source>
        <dbReference type="ARBA" id="ARBA00022714"/>
    </source>
</evidence>
<dbReference type="InterPro" id="IPR008333">
    <property type="entry name" value="Cbr1-like_FAD-bd_dom"/>
</dbReference>
<reference evidence="11 12" key="1">
    <citation type="journal article" date="2023" name="Microbiol. Resour. Announc.">
        <title>Complete Genome Sequence of Imperialibacter roseus strain P4T.</title>
        <authorList>
            <person name="Tizabi D.R."/>
            <person name="Bachvaroff T."/>
            <person name="Hill R.T."/>
        </authorList>
    </citation>
    <scope>NUCLEOTIDE SEQUENCE [LARGE SCALE GENOMIC DNA]</scope>
    <source>
        <strain evidence="11 12">P4T</strain>
    </source>
</reference>
<keyword evidence="8" id="KW-0411">Iron-sulfur</keyword>
<protein>
    <submittedName>
        <fullName evidence="11">Ferredoxin--NADP reductase</fullName>
    </submittedName>
</protein>
<dbReference type="Pfam" id="PF00111">
    <property type="entry name" value="Fer2"/>
    <property type="match status" value="1"/>
</dbReference>
<dbReference type="Gene3D" id="3.10.20.30">
    <property type="match status" value="1"/>
</dbReference>
<evidence type="ECO:0000256" key="8">
    <source>
        <dbReference type="ARBA" id="ARBA00023014"/>
    </source>
</evidence>
<dbReference type="PRINTS" id="PR00371">
    <property type="entry name" value="FPNCR"/>
</dbReference>
<evidence type="ECO:0000256" key="6">
    <source>
        <dbReference type="ARBA" id="ARBA00023002"/>
    </source>
</evidence>
<dbReference type="PRINTS" id="PR00406">
    <property type="entry name" value="CYTB5RDTASE"/>
</dbReference>
<dbReference type="PANTHER" id="PTHR47354:SF8">
    <property type="entry name" value="1,2-PHENYLACETYL-COA EPOXIDASE, SUBUNIT E"/>
    <property type="match status" value="1"/>
</dbReference>
<evidence type="ECO:0000259" key="9">
    <source>
        <dbReference type="PROSITE" id="PS51085"/>
    </source>
</evidence>
<keyword evidence="5" id="KW-0274">FAD</keyword>
<evidence type="ECO:0000256" key="1">
    <source>
        <dbReference type="ARBA" id="ARBA00001974"/>
    </source>
</evidence>
<dbReference type="InterPro" id="IPR050415">
    <property type="entry name" value="MRET"/>
</dbReference>
<dbReference type="InterPro" id="IPR039261">
    <property type="entry name" value="FNR_nucleotide-bd"/>
</dbReference>
<dbReference type="InterPro" id="IPR017927">
    <property type="entry name" value="FAD-bd_FR_type"/>
</dbReference>
<evidence type="ECO:0000313" key="12">
    <source>
        <dbReference type="Proteomes" id="UP001302349"/>
    </source>
</evidence>
<dbReference type="Pfam" id="PF00175">
    <property type="entry name" value="NAD_binding_1"/>
    <property type="match status" value="1"/>
</dbReference>
<evidence type="ECO:0000256" key="7">
    <source>
        <dbReference type="ARBA" id="ARBA00023004"/>
    </source>
</evidence>
<evidence type="ECO:0000313" key="11">
    <source>
        <dbReference type="EMBL" id="WOK05310.1"/>
    </source>
</evidence>
<keyword evidence="2" id="KW-0285">Flavoprotein</keyword>
<dbReference type="SUPFAM" id="SSF54292">
    <property type="entry name" value="2Fe-2S ferredoxin-like"/>
    <property type="match status" value="1"/>
</dbReference>
<sequence>MAFSFFKKSSKEKKKDNRYLTLKVHQVRRETNDAVSLVFENPEGGLNYQAGQFVTLILTIDGKKIRRAYSLCSSPFLDELPAVTVKKVEGGSMSTYVNTVTKAGDEIEVMEPMGHFVTPIDENKKRHLVMIGGGSGITPLMSITKSVLFKEALSTVLLVYCNRDKDSIIFKAELEKMKATYGERLKVVHILEKPSADVESLEGLLTVEKVGQILSNVPGFDYRGADFFTCGPAPMMDIAVDGLVKLGVAADAIKRESFTAGETSPAEIVDQSGQSLPVKIILDGEEHTFDVPSGKTILETGLSLDIDMPYSCQSGLCTACRGKLLSGEVKMDEDDGLSASEKGEGYVLCCVGHPITSDVVIEIG</sequence>
<evidence type="ECO:0000259" key="10">
    <source>
        <dbReference type="PROSITE" id="PS51384"/>
    </source>
</evidence>
<evidence type="ECO:0000256" key="4">
    <source>
        <dbReference type="ARBA" id="ARBA00022723"/>
    </source>
</evidence>
<keyword evidence="6" id="KW-0560">Oxidoreductase</keyword>
<dbReference type="InterPro" id="IPR001709">
    <property type="entry name" value="Flavoprot_Pyr_Nucl_cyt_Rdtase"/>
</dbReference>
<gene>
    <name evidence="11" type="ORF">RT717_19710</name>
</gene>
<dbReference type="PANTHER" id="PTHR47354">
    <property type="entry name" value="NADH OXIDOREDUCTASE HCR"/>
    <property type="match status" value="1"/>
</dbReference>
<proteinExistence type="predicted"/>
<dbReference type="RefSeq" id="WP_317488069.1">
    <property type="nucleotide sequence ID" value="NZ_CP136051.1"/>
</dbReference>
<evidence type="ECO:0000256" key="2">
    <source>
        <dbReference type="ARBA" id="ARBA00022630"/>
    </source>
</evidence>
<keyword evidence="3" id="KW-0001">2Fe-2S</keyword>
<dbReference type="PROSITE" id="PS51085">
    <property type="entry name" value="2FE2S_FER_2"/>
    <property type="match status" value="1"/>
</dbReference>
<dbReference type="Pfam" id="PF00970">
    <property type="entry name" value="FAD_binding_6"/>
    <property type="match status" value="1"/>
</dbReference>
<dbReference type="SUPFAM" id="SSF63380">
    <property type="entry name" value="Riboflavin synthase domain-like"/>
    <property type="match status" value="1"/>
</dbReference>
<dbReference type="InterPro" id="IPR017938">
    <property type="entry name" value="Riboflavin_synthase-like_b-brl"/>
</dbReference>
<dbReference type="InterPro" id="IPR012675">
    <property type="entry name" value="Beta-grasp_dom_sf"/>
</dbReference>
<organism evidence="11 12">
    <name type="scientific">Imperialibacter roseus</name>
    <dbReference type="NCBI Taxonomy" id="1324217"/>
    <lineage>
        <taxon>Bacteria</taxon>
        <taxon>Pseudomonadati</taxon>
        <taxon>Bacteroidota</taxon>
        <taxon>Cytophagia</taxon>
        <taxon>Cytophagales</taxon>
        <taxon>Flammeovirgaceae</taxon>
        <taxon>Imperialibacter</taxon>
    </lineage>
</organism>
<accession>A0ABZ0IJW5</accession>
<dbReference type="Gene3D" id="2.40.30.10">
    <property type="entry name" value="Translation factors"/>
    <property type="match status" value="1"/>
</dbReference>